<proteinExistence type="predicted"/>
<dbReference type="GO" id="GO:0005829">
    <property type="term" value="C:cytosol"/>
    <property type="evidence" value="ECO:0007669"/>
    <property type="project" value="TreeGrafter"/>
</dbReference>
<accession>A0A381NK58</accession>
<dbReference type="Pfam" id="PF02622">
    <property type="entry name" value="DUF179"/>
    <property type="match status" value="1"/>
</dbReference>
<organism evidence="1">
    <name type="scientific">marine metagenome</name>
    <dbReference type="NCBI Taxonomy" id="408172"/>
    <lineage>
        <taxon>unclassified sequences</taxon>
        <taxon>metagenomes</taxon>
        <taxon>ecological metagenomes</taxon>
    </lineage>
</organism>
<gene>
    <name evidence="1" type="ORF">METZ01_LOCUS6757</name>
</gene>
<evidence type="ECO:0000313" key="1">
    <source>
        <dbReference type="EMBL" id="SUZ53903.1"/>
    </source>
</evidence>
<dbReference type="InterPro" id="IPR003774">
    <property type="entry name" value="AlgH-like"/>
</dbReference>
<dbReference type="AlphaFoldDB" id="A0A381NK58"/>
<dbReference type="SUPFAM" id="SSF143456">
    <property type="entry name" value="VC0467-like"/>
    <property type="match status" value="1"/>
</dbReference>
<dbReference type="PANTHER" id="PTHR30327:SF1">
    <property type="entry name" value="UPF0301 PROTEIN YQGE"/>
    <property type="match status" value="1"/>
</dbReference>
<dbReference type="PANTHER" id="PTHR30327">
    <property type="entry name" value="UNCHARACTERIZED PROTEIN YQGE"/>
    <property type="match status" value="1"/>
</dbReference>
<reference evidence="1" key="1">
    <citation type="submission" date="2018-05" db="EMBL/GenBank/DDBJ databases">
        <authorList>
            <person name="Lanie J.A."/>
            <person name="Ng W.-L."/>
            <person name="Kazmierczak K.M."/>
            <person name="Andrzejewski T.M."/>
            <person name="Davidsen T.M."/>
            <person name="Wayne K.J."/>
            <person name="Tettelin H."/>
            <person name="Glass J.I."/>
            <person name="Rusch D."/>
            <person name="Podicherti R."/>
            <person name="Tsui H.-C.T."/>
            <person name="Winkler M.E."/>
        </authorList>
    </citation>
    <scope>NUCLEOTIDE SEQUENCE</scope>
</reference>
<dbReference type="Gene3D" id="3.40.1740.10">
    <property type="entry name" value="VC0467-like"/>
    <property type="match status" value="1"/>
</dbReference>
<sequence length="190" mass="22175">MEWNYFNYKSNNKVKKGSVLISEPFMKDPFFIRSVILICEHNDEGSFGYKLNSPCNKANIKLLDNDILENLHFGGPVENEYLNFIHNCENPKINSNKISEGLFFGGDIHFFKKLITNSRNIKFKFFVGYSGWTTDQLDNEIESNSWIVINDYDNKYLFNKGNNNYWSNFLKNIGGINKIFSNYPFDPSLN</sequence>
<dbReference type="EMBL" id="UINC01000355">
    <property type="protein sequence ID" value="SUZ53903.1"/>
    <property type="molecule type" value="Genomic_DNA"/>
</dbReference>
<protein>
    <submittedName>
        <fullName evidence="1">Uncharacterized protein</fullName>
    </submittedName>
</protein>
<name>A0A381NK58_9ZZZZ</name>